<keyword evidence="6" id="KW-0808">Transferase</keyword>
<evidence type="ECO:0000313" key="7">
    <source>
        <dbReference type="Proteomes" id="UP000198211"/>
    </source>
</evidence>
<evidence type="ECO:0000256" key="3">
    <source>
        <dbReference type="PROSITE-ProRule" id="PRU10141"/>
    </source>
</evidence>
<feature type="compositionally biased region" description="Polar residues" evidence="4">
    <location>
        <begin position="1"/>
        <end position="15"/>
    </location>
</feature>
<protein>
    <submittedName>
        <fullName evidence="6">CMGC/MAPK protein kinase</fullName>
    </submittedName>
</protein>
<evidence type="ECO:0000256" key="1">
    <source>
        <dbReference type="ARBA" id="ARBA00022741"/>
    </source>
</evidence>
<dbReference type="InterPro" id="IPR017441">
    <property type="entry name" value="Protein_kinase_ATP_BS"/>
</dbReference>
<dbReference type="InterPro" id="IPR011009">
    <property type="entry name" value="Kinase-like_dom_sf"/>
</dbReference>
<dbReference type="STRING" id="4795.A0A225WKE1"/>
<feature type="region of interest" description="Disordered" evidence="4">
    <location>
        <begin position="52"/>
        <end position="79"/>
    </location>
</feature>
<proteinExistence type="predicted"/>
<evidence type="ECO:0000259" key="5">
    <source>
        <dbReference type="PROSITE" id="PS50011"/>
    </source>
</evidence>
<evidence type="ECO:0000256" key="4">
    <source>
        <dbReference type="SAM" id="MobiDB-lite"/>
    </source>
</evidence>
<feature type="region of interest" description="Disordered" evidence="4">
    <location>
        <begin position="1"/>
        <end position="37"/>
    </location>
</feature>
<keyword evidence="7" id="KW-1185">Reference proteome</keyword>
<dbReference type="PROSITE" id="PS00107">
    <property type="entry name" value="PROTEIN_KINASE_ATP"/>
    <property type="match status" value="1"/>
</dbReference>
<reference evidence="7" key="1">
    <citation type="submission" date="2017-03" db="EMBL/GenBank/DDBJ databases">
        <title>Phytopthora megakarya and P. palmivora, two closely related causual agents of cacao black pod achieved similar genome size and gene model numbers by different mechanisms.</title>
        <authorList>
            <person name="Ali S."/>
            <person name="Shao J."/>
            <person name="Larry D.J."/>
            <person name="Kronmiller B."/>
            <person name="Shen D."/>
            <person name="Strem M.D."/>
            <person name="Melnick R.L."/>
            <person name="Guiltinan M.J."/>
            <person name="Tyler B.M."/>
            <person name="Meinhardt L.W."/>
            <person name="Bailey B.A."/>
        </authorList>
    </citation>
    <scope>NUCLEOTIDE SEQUENCE [LARGE SCALE GENOMIC DNA]</scope>
    <source>
        <strain evidence="7">zdho120</strain>
    </source>
</reference>
<keyword evidence="1 3" id="KW-0547">Nucleotide-binding</keyword>
<keyword evidence="6" id="KW-0418">Kinase</keyword>
<dbReference type="EMBL" id="NBNE01000627">
    <property type="protein sequence ID" value="OWZ18196.1"/>
    <property type="molecule type" value="Genomic_DNA"/>
</dbReference>
<dbReference type="AlphaFoldDB" id="A0A225WKE1"/>
<dbReference type="InterPro" id="IPR000719">
    <property type="entry name" value="Prot_kinase_dom"/>
</dbReference>
<name>A0A225WKE1_9STRA</name>
<dbReference type="Proteomes" id="UP000198211">
    <property type="component" value="Unassembled WGS sequence"/>
</dbReference>
<dbReference type="Pfam" id="PF00069">
    <property type="entry name" value="Pkinase"/>
    <property type="match status" value="1"/>
</dbReference>
<accession>A0A225WKE1</accession>
<dbReference type="OrthoDB" id="76756at2759"/>
<dbReference type="GO" id="GO:0005524">
    <property type="term" value="F:ATP binding"/>
    <property type="evidence" value="ECO:0007669"/>
    <property type="project" value="UniProtKB-UniRule"/>
</dbReference>
<feature type="region of interest" description="Disordered" evidence="4">
    <location>
        <begin position="357"/>
        <end position="405"/>
    </location>
</feature>
<comment type="caution">
    <text evidence="6">The sequence shown here is derived from an EMBL/GenBank/DDBJ whole genome shotgun (WGS) entry which is preliminary data.</text>
</comment>
<dbReference type="Gene3D" id="3.30.200.20">
    <property type="entry name" value="Phosphorylase Kinase, domain 1"/>
    <property type="match status" value="1"/>
</dbReference>
<dbReference type="GO" id="GO:0004672">
    <property type="term" value="F:protein kinase activity"/>
    <property type="evidence" value="ECO:0007669"/>
    <property type="project" value="InterPro"/>
</dbReference>
<keyword evidence="2 3" id="KW-0067">ATP-binding</keyword>
<evidence type="ECO:0000313" key="6">
    <source>
        <dbReference type="EMBL" id="OWZ18196.1"/>
    </source>
</evidence>
<feature type="region of interest" description="Disordered" evidence="4">
    <location>
        <begin position="316"/>
        <end position="336"/>
    </location>
</feature>
<organism evidence="6 7">
    <name type="scientific">Phytophthora megakarya</name>
    <dbReference type="NCBI Taxonomy" id="4795"/>
    <lineage>
        <taxon>Eukaryota</taxon>
        <taxon>Sar</taxon>
        <taxon>Stramenopiles</taxon>
        <taxon>Oomycota</taxon>
        <taxon>Peronosporomycetes</taxon>
        <taxon>Peronosporales</taxon>
        <taxon>Peronosporaceae</taxon>
        <taxon>Phytophthora</taxon>
    </lineage>
</organism>
<sequence>MTRQPSTRSPLSAPSSARLHGISSPVPGPGSSGGLRTQTLLARLFRRKERSPLPLPLRDDEAGRSLYGEEEETKTHVDSPMRALLRSLSLQRSRNRSQVVRTPSAPVEVLVEGVLTELMQQRYWRSKPCYFVLEQTVESSASVRFTLRQFRFLPESRKPGRLVAIVTLSQNDLVSDLRSHRQVKHALELQLASADQRTELAGAEVDREESGEQVLRLAAGDERTHVKWLQTLNACISTLTTQAGTYRVEESTWDAVTEPAKIVPMFGDEGRRSSVLVTRERDHNGSVISYSSSECSNNNHFEVDIAAEEIRAARQDIADQDEEESKPPVQPTARVVPAVTEEEILAHTVAEYCCTPKYRSSDSSNSQDLDADNNAADGKRDNNQEDNQGDDDSEEDSVAGDLATQSSVAPYKSAVLAGRGVSPYQSMSPYQNMGLDDEYTKASSRSSIEAASGRGHLPRAAFGAASSSSSLFPMMLPQTHSFNANGQVFTLDTRYQLVKPIGNGAYGAVIAVKDVVNGDEHLAVKKITNIFEDLVDAKRILREVRLLGHFKHKNITRLLDLSPPPSRKQFDDMYIITELMETDLHQVIYSMQPMSDDHVKYFLYQMLCALHHIHSAEMLLREPLFPGNDYLHQLKLIIKFLGTPKQDDIGFVKNTKALRFLTKLAISKPKKWLDVFASSGAECVVNSDAIDLLSKMLLFNPEKRISVHAALRHPYLATFFDENDLVVSKPFDFSFDLPDEQLSKEALINLLCEDIEQFHPPVPTSVAPIPLSTAASRFFRMGMTASAS</sequence>
<feature type="compositionally biased region" description="Acidic residues" evidence="4">
    <location>
        <begin position="387"/>
        <end position="398"/>
    </location>
</feature>
<dbReference type="PANTHER" id="PTHR24055">
    <property type="entry name" value="MITOGEN-ACTIVATED PROTEIN KINASE"/>
    <property type="match status" value="1"/>
</dbReference>
<dbReference type="SUPFAM" id="SSF56112">
    <property type="entry name" value="Protein kinase-like (PK-like)"/>
    <property type="match status" value="1"/>
</dbReference>
<feature type="binding site" evidence="3">
    <location>
        <position position="526"/>
    </location>
    <ligand>
        <name>ATP</name>
        <dbReference type="ChEBI" id="CHEBI:30616"/>
    </ligand>
</feature>
<dbReference type="FunFam" id="3.30.200.20:FF:000961">
    <property type="entry name" value="Mitogen-activated protein kinase"/>
    <property type="match status" value="1"/>
</dbReference>
<dbReference type="InterPro" id="IPR050117">
    <property type="entry name" value="MAPK"/>
</dbReference>
<gene>
    <name evidence="6" type="ORF">PHMEG_0007758</name>
</gene>
<dbReference type="Gene3D" id="1.10.510.10">
    <property type="entry name" value="Transferase(Phosphotransferase) domain 1"/>
    <property type="match status" value="1"/>
</dbReference>
<dbReference type="PROSITE" id="PS50011">
    <property type="entry name" value="PROTEIN_KINASE_DOM"/>
    <property type="match status" value="1"/>
</dbReference>
<feature type="domain" description="Protein kinase" evidence="5">
    <location>
        <begin position="495"/>
        <end position="788"/>
    </location>
</feature>
<evidence type="ECO:0000256" key="2">
    <source>
        <dbReference type="ARBA" id="ARBA00022840"/>
    </source>
</evidence>